<dbReference type="InterPro" id="IPR018490">
    <property type="entry name" value="cNMP-bd_dom_sf"/>
</dbReference>
<dbReference type="InterPro" id="IPR050818">
    <property type="entry name" value="KCNH_animal-type"/>
</dbReference>
<dbReference type="Gene3D" id="1.10.287.630">
    <property type="entry name" value="Helix hairpin bin"/>
    <property type="match status" value="1"/>
</dbReference>
<dbReference type="EMBL" id="CP031044">
    <property type="protein sequence ID" value="QDZ23601.1"/>
    <property type="molecule type" value="Genomic_DNA"/>
</dbReference>
<comment type="subcellular location">
    <subcellularLocation>
        <location evidence="1">Membrane</location>
        <topology evidence="1">Multi-pass membrane protein</topology>
    </subcellularLocation>
</comment>
<evidence type="ECO:0000256" key="12">
    <source>
        <dbReference type="SAM" id="MobiDB-lite"/>
    </source>
</evidence>
<dbReference type="Gene3D" id="2.60.120.10">
    <property type="entry name" value="Jelly Rolls"/>
    <property type="match status" value="1"/>
</dbReference>
<feature type="transmembrane region" description="Helical" evidence="13">
    <location>
        <begin position="86"/>
        <end position="106"/>
    </location>
</feature>
<evidence type="ECO:0000256" key="9">
    <source>
        <dbReference type="ARBA" id="ARBA00023065"/>
    </source>
</evidence>
<dbReference type="Pfam" id="PF00520">
    <property type="entry name" value="Ion_trans"/>
    <property type="match status" value="1"/>
</dbReference>
<evidence type="ECO:0000256" key="2">
    <source>
        <dbReference type="ARBA" id="ARBA00022448"/>
    </source>
</evidence>
<evidence type="ECO:0000313" key="16">
    <source>
        <dbReference type="Proteomes" id="UP000316726"/>
    </source>
</evidence>
<dbReference type="OrthoDB" id="497195at2759"/>
<keyword evidence="8 13" id="KW-1133">Transmembrane helix</keyword>
<keyword evidence="2" id="KW-0813">Transport</keyword>
<evidence type="ECO:0000256" key="4">
    <source>
        <dbReference type="ARBA" id="ARBA00022692"/>
    </source>
</evidence>
<proteinExistence type="predicted"/>
<keyword evidence="4 13" id="KW-0812">Transmembrane</keyword>
<keyword evidence="3" id="KW-0633">Potassium transport</keyword>
<dbReference type="GO" id="GO:0005249">
    <property type="term" value="F:voltage-gated potassium channel activity"/>
    <property type="evidence" value="ECO:0007669"/>
    <property type="project" value="InterPro"/>
</dbReference>
<evidence type="ECO:0000256" key="6">
    <source>
        <dbReference type="ARBA" id="ARBA00022882"/>
    </source>
</evidence>
<dbReference type="Proteomes" id="UP000316726">
    <property type="component" value="Chromosome 11"/>
</dbReference>
<dbReference type="InterPro" id="IPR005821">
    <property type="entry name" value="Ion_trans_dom"/>
</dbReference>
<dbReference type="SUPFAM" id="SSF51206">
    <property type="entry name" value="cAMP-binding domain-like"/>
    <property type="match status" value="1"/>
</dbReference>
<evidence type="ECO:0000256" key="1">
    <source>
        <dbReference type="ARBA" id="ARBA00004141"/>
    </source>
</evidence>
<dbReference type="GO" id="GO:0034702">
    <property type="term" value="C:monoatomic ion channel complex"/>
    <property type="evidence" value="ECO:0007669"/>
    <property type="project" value="UniProtKB-KW"/>
</dbReference>
<feature type="region of interest" description="Disordered" evidence="12">
    <location>
        <begin position="1"/>
        <end position="46"/>
    </location>
</feature>
<evidence type="ECO:0000256" key="11">
    <source>
        <dbReference type="ARBA" id="ARBA00023303"/>
    </source>
</evidence>
<evidence type="ECO:0000256" key="13">
    <source>
        <dbReference type="SAM" id="Phobius"/>
    </source>
</evidence>
<dbReference type="InterPro" id="IPR014710">
    <property type="entry name" value="RmlC-like_jellyroll"/>
</dbReference>
<keyword evidence="6" id="KW-0851">Voltage-gated channel</keyword>
<dbReference type="PRINTS" id="PR01463">
    <property type="entry name" value="EAGCHANLFMLY"/>
</dbReference>
<feature type="transmembrane region" description="Helical" evidence="13">
    <location>
        <begin position="235"/>
        <end position="256"/>
    </location>
</feature>
<feature type="transmembrane region" description="Helical" evidence="13">
    <location>
        <begin position="118"/>
        <end position="139"/>
    </location>
</feature>
<protein>
    <submittedName>
        <fullName evidence="15">Voltage-gated ion channel protein</fullName>
    </submittedName>
</protein>
<evidence type="ECO:0000256" key="7">
    <source>
        <dbReference type="ARBA" id="ARBA00022958"/>
    </source>
</evidence>
<dbReference type="InterPro" id="IPR000595">
    <property type="entry name" value="cNMP-bd_dom"/>
</dbReference>
<dbReference type="PROSITE" id="PS50042">
    <property type="entry name" value="CNMP_BINDING_3"/>
    <property type="match status" value="1"/>
</dbReference>
<keyword evidence="11" id="KW-0407">Ion channel</keyword>
<reference evidence="15 16" key="1">
    <citation type="submission" date="2018-07" db="EMBL/GenBank/DDBJ databases">
        <title>The complete nuclear genome of the prasinophyte Chloropicon primus (CCMP1205).</title>
        <authorList>
            <person name="Pombert J.-F."/>
            <person name="Otis C."/>
            <person name="Turmel M."/>
            <person name="Lemieux C."/>
        </authorList>
    </citation>
    <scope>NUCLEOTIDE SEQUENCE [LARGE SCALE GENOMIC DNA]</scope>
    <source>
        <strain evidence="15 16">CCMP1205</strain>
    </source>
</reference>
<evidence type="ECO:0000313" key="15">
    <source>
        <dbReference type="EMBL" id="QDZ23601.1"/>
    </source>
</evidence>
<dbReference type="SUPFAM" id="SSF81324">
    <property type="entry name" value="Voltage-gated potassium channels"/>
    <property type="match status" value="1"/>
</dbReference>
<accession>A0A5B8MT81</accession>
<dbReference type="PANTHER" id="PTHR10217">
    <property type="entry name" value="VOLTAGE AND LIGAND GATED POTASSIUM CHANNEL"/>
    <property type="match status" value="1"/>
</dbReference>
<evidence type="ECO:0000256" key="8">
    <source>
        <dbReference type="ARBA" id="ARBA00022989"/>
    </source>
</evidence>
<dbReference type="GO" id="GO:0042391">
    <property type="term" value="P:regulation of membrane potential"/>
    <property type="evidence" value="ECO:0007669"/>
    <property type="project" value="TreeGrafter"/>
</dbReference>
<dbReference type="AlphaFoldDB" id="A0A5B8MT81"/>
<evidence type="ECO:0000259" key="14">
    <source>
        <dbReference type="PROSITE" id="PS50042"/>
    </source>
</evidence>
<evidence type="ECO:0000256" key="3">
    <source>
        <dbReference type="ARBA" id="ARBA00022538"/>
    </source>
</evidence>
<keyword evidence="9" id="KW-0406">Ion transport</keyword>
<keyword evidence="16" id="KW-1185">Reference proteome</keyword>
<feature type="transmembrane region" description="Helical" evidence="13">
    <location>
        <begin position="331"/>
        <end position="356"/>
    </location>
</feature>
<organism evidence="15 16">
    <name type="scientific">Chloropicon primus</name>
    <dbReference type="NCBI Taxonomy" id="1764295"/>
    <lineage>
        <taxon>Eukaryota</taxon>
        <taxon>Viridiplantae</taxon>
        <taxon>Chlorophyta</taxon>
        <taxon>Chloropicophyceae</taxon>
        <taxon>Chloropicales</taxon>
        <taxon>Chloropicaceae</taxon>
        <taxon>Chloropicon</taxon>
    </lineage>
</organism>
<dbReference type="GO" id="GO:0005886">
    <property type="term" value="C:plasma membrane"/>
    <property type="evidence" value="ECO:0007669"/>
    <property type="project" value="TreeGrafter"/>
</dbReference>
<evidence type="ECO:0000256" key="5">
    <source>
        <dbReference type="ARBA" id="ARBA00022826"/>
    </source>
</evidence>
<feature type="domain" description="Cyclic nucleotide-binding" evidence="14">
    <location>
        <begin position="435"/>
        <end position="480"/>
    </location>
</feature>
<name>A0A5B8MT81_9CHLO</name>
<dbReference type="Gene3D" id="1.10.287.70">
    <property type="match status" value="1"/>
</dbReference>
<feature type="compositionally biased region" description="Gly residues" evidence="12">
    <location>
        <begin position="18"/>
        <end position="38"/>
    </location>
</feature>
<dbReference type="PANTHER" id="PTHR10217:SF435">
    <property type="entry name" value="POTASSIUM VOLTAGE-GATED CHANNEL PROTEIN EAG"/>
    <property type="match status" value="1"/>
</dbReference>
<keyword evidence="7" id="KW-0630">Potassium</keyword>
<sequence>MRRQSNFSFPSWGDKISGTGGTSSSGAGAGAGGQGPGGKPKRGESKFSRARTYSVEFGRSLSHFVKEFSNRKGLTDKWYLVDPRNVFVGGWDIYMVILLLFTTIVTPFEVCFLSSDLIPVWLLVVNYVVDCSFFVDLLLNFNRMSFDENTGIPIADLKVIRSQYLRGYFFVDFISCLPFDQLAILFGAGDKAEALKILRLLKLVRLAKLVKMINSKELMQRAQEFFEFRHGTRRLLRFIFISMFISHFMACGWHVVARIEEPSDLEDGYSIFSEDEEGKLVHLNWITGYFNEYEAEPSYYAKYIVALYLSVMTVTTVGYGDVQPKTTGERVYLIIAMLFGASMQAYVVGSICGIISNLNQTSGEFNQVMDALNAFISENKIEPELARRLRSFIRYTKRSKYNFRKWQTVLQLMSPKLQQDAALAVNVDWMSKIELFQSAPKEMIVKIAFALKSVSFSPFEAMVMQGKRIDRLYIVTRGLVFKEGRIQGQNTLIGNEMLQSKYSLSSVSSLTFVDTNTIDYTDFQMILDKYPLVRAKLKRQVVQAICRKNVIRYAKAVNLMRDYSRKAMQECDTEAEAWAKILAHEHLRDFTNEGKMTVVRRSLDGTMELNKLIRVVCLIQRAFKRYKKRKEERIKAESKEMSLYNLKEMILQSEEIRVKQFQELKERMHRLSEQQYRLFSELLYQHKFAKST</sequence>
<evidence type="ECO:0000256" key="10">
    <source>
        <dbReference type="ARBA" id="ARBA00023136"/>
    </source>
</evidence>
<feature type="transmembrane region" description="Helical" evidence="13">
    <location>
        <begin position="300"/>
        <end position="319"/>
    </location>
</feature>
<gene>
    <name evidence="15" type="ORF">A3770_11p61190</name>
</gene>
<dbReference type="InterPro" id="IPR003938">
    <property type="entry name" value="K_chnl_volt-dep_EAG/ELK/ERG"/>
</dbReference>
<keyword evidence="5" id="KW-0631">Potassium channel</keyword>
<keyword evidence="10 13" id="KW-0472">Membrane</keyword>